<dbReference type="VEuPathDB" id="ToxoDB:EBH_0010900"/>
<dbReference type="AlphaFoldDB" id="U6LS66"/>
<evidence type="ECO:0008006" key="4">
    <source>
        <dbReference type="Google" id="ProtNLM"/>
    </source>
</evidence>
<feature type="transmembrane region" description="Helical" evidence="1">
    <location>
        <begin position="103"/>
        <end position="125"/>
    </location>
</feature>
<gene>
    <name evidence="2" type="ORF">EBH_0010900</name>
</gene>
<keyword evidence="1" id="KW-1133">Transmembrane helix</keyword>
<organism evidence="2 3">
    <name type="scientific">Eimeria brunetti</name>
    <dbReference type="NCBI Taxonomy" id="51314"/>
    <lineage>
        <taxon>Eukaryota</taxon>
        <taxon>Sar</taxon>
        <taxon>Alveolata</taxon>
        <taxon>Apicomplexa</taxon>
        <taxon>Conoidasida</taxon>
        <taxon>Coccidia</taxon>
        <taxon>Eucoccidiorida</taxon>
        <taxon>Eimeriorina</taxon>
        <taxon>Eimeriidae</taxon>
        <taxon>Eimeria</taxon>
    </lineage>
</organism>
<dbReference type="EMBL" id="HG712792">
    <property type="protein sequence ID" value="CDJ51419.1"/>
    <property type="molecule type" value="Genomic_DNA"/>
</dbReference>
<protein>
    <recommendedName>
        <fullName evidence="4">Transmembrane protein</fullName>
    </recommendedName>
</protein>
<keyword evidence="1" id="KW-0812">Transmembrane</keyword>
<feature type="transmembrane region" description="Helical" evidence="1">
    <location>
        <begin position="131"/>
        <end position="148"/>
    </location>
</feature>
<reference evidence="2" key="2">
    <citation type="submission" date="2013-10" db="EMBL/GenBank/DDBJ databases">
        <authorList>
            <person name="Aslett M."/>
        </authorList>
    </citation>
    <scope>NUCLEOTIDE SEQUENCE [LARGE SCALE GENOMIC DNA]</scope>
    <source>
        <strain evidence="2">Houghton</strain>
    </source>
</reference>
<feature type="transmembrane region" description="Helical" evidence="1">
    <location>
        <begin position="73"/>
        <end position="91"/>
    </location>
</feature>
<dbReference type="OrthoDB" id="354226at2759"/>
<name>U6LS66_9EIME</name>
<feature type="transmembrane region" description="Helical" evidence="1">
    <location>
        <begin position="12"/>
        <end position="37"/>
    </location>
</feature>
<keyword evidence="1" id="KW-0472">Membrane</keyword>
<proteinExistence type="predicted"/>
<reference evidence="2" key="1">
    <citation type="submission" date="2013-10" db="EMBL/GenBank/DDBJ databases">
        <title>Genomic analysis of the causative agents of coccidiosis in chickens.</title>
        <authorList>
            <person name="Reid A.J."/>
            <person name="Blake D."/>
            <person name="Billington K."/>
            <person name="Browne H."/>
            <person name="Dunn M."/>
            <person name="Hung S."/>
            <person name="Kawahara F."/>
            <person name="Miranda-Saavedra D."/>
            <person name="Mourier T."/>
            <person name="Nagra H."/>
            <person name="Otto T.D."/>
            <person name="Rawlings N."/>
            <person name="Sanchez A."/>
            <person name="Sanders M."/>
            <person name="Subramaniam C."/>
            <person name="Tay Y."/>
            <person name="Dear P."/>
            <person name="Doerig C."/>
            <person name="Gruber A."/>
            <person name="Parkinson J."/>
            <person name="Shirley M."/>
            <person name="Wan K.L."/>
            <person name="Berriman M."/>
            <person name="Tomley F."/>
            <person name="Pain A."/>
        </authorList>
    </citation>
    <scope>NUCLEOTIDE SEQUENCE [LARGE SCALE GENOMIC DNA]</scope>
    <source>
        <strain evidence="2">Houghton</strain>
    </source>
</reference>
<keyword evidence="3" id="KW-1185">Reference proteome</keyword>
<sequence>MARPTADRPATLAAVTSWMGLAAGALTLILWCFLLPASKVRLSVEPGNFLGDVNQQRWRQALFSFTPEVFVDVWTPFIFGTVSVVAHFNTFESSFITGDFFRFFFWNLIMALFGNLGYAGGLGIICGSFTLLVAFFSLVCLCACNGPAKLNLDPFSRQDILDF</sequence>
<evidence type="ECO:0000256" key="1">
    <source>
        <dbReference type="SAM" id="Phobius"/>
    </source>
</evidence>
<accession>U6LS66</accession>
<evidence type="ECO:0000313" key="2">
    <source>
        <dbReference type="EMBL" id="CDJ51419.1"/>
    </source>
</evidence>
<dbReference type="Proteomes" id="UP000030750">
    <property type="component" value="Unassembled WGS sequence"/>
</dbReference>
<evidence type="ECO:0000313" key="3">
    <source>
        <dbReference type="Proteomes" id="UP000030750"/>
    </source>
</evidence>